<dbReference type="PANTHER" id="PTHR42804">
    <property type="entry name" value="ALDEHYDE DEHYDROGENASE"/>
    <property type="match status" value="1"/>
</dbReference>
<reference evidence="7" key="2">
    <citation type="submission" date="2022-09" db="EMBL/GenBank/DDBJ databases">
        <authorList>
            <person name="Sun Q."/>
            <person name="Ohkuma M."/>
        </authorList>
    </citation>
    <scope>NUCLEOTIDE SEQUENCE</scope>
    <source>
        <strain evidence="7">JCM 3093</strain>
    </source>
</reference>
<dbReference type="PANTHER" id="PTHR42804:SF1">
    <property type="entry name" value="ALDEHYDE DEHYDROGENASE-RELATED"/>
    <property type="match status" value="1"/>
</dbReference>
<organism evidence="7 8">
    <name type="scientific">Planomonospora parontospora</name>
    <dbReference type="NCBI Taxonomy" id="58119"/>
    <lineage>
        <taxon>Bacteria</taxon>
        <taxon>Bacillati</taxon>
        <taxon>Actinomycetota</taxon>
        <taxon>Actinomycetes</taxon>
        <taxon>Streptosporangiales</taxon>
        <taxon>Streptosporangiaceae</taxon>
        <taxon>Planomonospora</taxon>
    </lineage>
</organism>
<dbReference type="FunFam" id="3.40.309.10:FF:000012">
    <property type="entry name" value="Betaine aldehyde dehydrogenase"/>
    <property type="match status" value="1"/>
</dbReference>
<feature type="compositionally biased region" description="Polar residues" evidence="5">
    <location>
        <begin position="1"/>
        <end position="13"/>
    </location>
</feature>
<dbReference type="Pfam" id="PF00171">
    <property type="entry name" value="Aldedh"/>
    <property type="match status" value="1"/>
</dbReference>
<feature type="active site" evidence="3">
    <location>
        <position position="294"/>
    </location>
</feature>
<evidence type="ECO:0000313" key="7">
    <source>
        <dbReference type="EMBL" id="GGK92777.1"/>
    </source>
</evidence>
<dbReference type="InterPro" id="IPR015590">
    <property type="entry name" value="Aldehyde_DH_dom"/>
</dbReference>
<feature type="region of interest" description="Disordered" evidence="5">
    <location>
        <begin position="1"/>
        <end position="50"/>
    </location>
</feature>
<dbReference type="InterPro" id="IPR016163">
    <property type="entry name" value="Ald_DH_C"/>
</dbReference>
<dbReference type="Gene3D" id="3.40.309.10">
    <property type="entry name" value="Aldehyde Dehydrogenase, Chain A, domain 2"/>
    <property type="match status" value="1"/>
</dbReference>
<keyword evidence="2 4" id="KW-0560">Oxidoreductase</keyword>
<dbReference type="GO" id="GO:0016620">
    <property type="term" value="F:oxidoreductase activity, acting on the aldehyde or oxo group of donors, NAD or NADP as acceptor"/>
    <property type="evidence" value="ECO:0007669"/>
    <property type="project" value="InterPro"/>
</dbReference>
<feature type="compositionally biased region" description="Low complexity" evidence="5">
    <location>
        <begin position="19"/>
        <end position="43"/>
    </location>
</feature>
<evidence type="ECO:0000256" key="4">
    <source>
        <dbReference type="RuleBase" id="RU003345"/>
    </source>
</evidence>
<feature type="domain" description="Aldehyde dehydrogenase" evidence="6">
    <location>
        <begin position="62"/>
        <end position="519"/>
    </location>
</feature>
<proteinExistence type="inferred from homology"/>
<sequence length="533" mass="55562">MTETLPASPSATLPANRAASPSVIPSVGGPPASPSAGPAGDGVTARPAPPVHRGALWIGGRWTPPDTCERFTVLDPAREEVVGSVPAGTADEARRAVEAAAAAFPGWAALPLEARLRPLRRLLELMEADAGFLADTIAREVGMPRHLARGVQVEFALGVLRSYLETLPSHPFEQRVGGSVVLREPVGVVACITPWNVPLLLVMQKLVPALAVGCTVVLKPSELAPLNTFRLADLLAECDLPPGVVNLVSGAGPVVGSALAEHPGVAMVSLTGSQRAGRSVSTLAADTVKRVHLELGGKSANVVLDDADLETAVGAGIRQACFNSGQACLAWSRLLVPEARYGEAVEIAAATAASLRTGDPFDPRTDLGPLISGAARARVRDHIRLGEREGARLVAGGAAAPEGLDRGFYVRPTVFADVHNGMRIAREEIFGPVTVLIPYAGEDDAVRIANDSDYGLHGAVWSASTERALAVARRIRTGRVDVNGAPFNLLAPFGGYKRSGNGRELGDWGVEAFCEVKAVQIGPGEAQVEIGAR</sequence>
<dbReference type="Gene3D" id="3.40.605.10">
    <property type="entry name" value="Aldehyde Dehydrogenase, Chain A, domain 1"/>
    <property type="match status" value="1"/>
</dbReference>
<dbReference type="InterPro" id="IPR029510">
    <property type="entry name" value="Ald_DH_CS_GLU"/>
</dbReference>
<dbReference type="InterPro" id="IPR016161">
    <property type="entry name" value="Ald_DH/histidinol_DH"/>
</dbReference>
<dbReference type="FunFam" id="3.40.605.10:FF:000007">
    <property type="entry name" value="NAD/NADP-dependent betaine aldehyde dehydrogenase"/>
    <property type="match status" value="1"/>
</dbReference>
<name>A0AA37F7G6_9ACTN</name>
<dbReference type="Proteomes" id="UP000627984">
    <property type="component" value="Unassembled WGS sequence"/>
</dbReference>
<dbReference type="RefSeq" id="WP_191897780.1">
    <property type="nucleotide sequence ID" value="NZ_BMQD01000026.1"/>
</dbReference>
<dbReference type="CDD" id="cd07138">
    <property type="entry name" value="ALDH_CddD_SSP0762"/>
    <property type="match status" value="1"/>
</dbReference>
<comment type="similarity">
    <text evidence="1 4">Belongs to the aldehyde dehydrogenase family.</text>
</comment>
<evidence type="ECO:0000256" key="1">
    <source>
        <dbReference type="ARBA" id="ARBA00009986"/>
    </source>
</evidence>
<gene>
    <name evidence="7" type="ORF">GCM10010126_60070</name>
</gene>
<evidence type="ECO:0000256" key="2">
    <source>
        <dbReference type="ARBA" id="ARBA00023002"/>
    </source>
</evidence>
<evidence type="ECO:0000259" key="6">
    <source>
        <dbReference type="Pfam" id="PF00171"/>
    </source>
</evidence>
<evidence type="ECO:0000256" key="3">
    <source>
        <dbReference type="PROSITE-ProRule" id="PRU10007"/>
    </source>
</evidence>
<evidence type="ECO:0000313" key="8">
    <source>
        <dbReference type="Proteomes" id="UP000627984"/>
    </source>
</evidence>
<dbReference type="AlphaFoldDB" id="A0AA37F7G6"/>
<protein>
    <submittedName>
        <fullName evidence="7">Aldehyde dehydrogenase</fullName>
    </submittedName>
</protein>
<dbReference type="PROSITE" id="PS00687">
    <property type="entry name" value="ALDEHYDE_DEHYDR_GLU"/>
    <property type="match status" value="1"/>
</dbReference>
<evidence type="ECO:0000256" key="5">
    <source>
        <dbReference type="SAM" id="MobiDB-lite"/>
    </source>
</evidence>
<comment type="caution">
    <text evidence="7">The sequence shown here is derived from an EMBL/GenBank/DDBJ whole genome shotgun (WGS) entry which is preliminary data.</text>
</comment>
<accession>A0AA37F7G6</accession>
<reference evidence="7" key="1">
    <citation type="journal article" date="2014" name="Int. J. Syst. Evol. Microbiol.">
        <title>Complete genome sequence of Corynebacterium casei LMG S-19264T (=DSM 44701T), isolated from a smear-ripened cheese.</title>
        <authorList>
            <consortium name="US DOE Joint Genome Institute (JGI-PGF)"/>
            <person name="Walter F."/>
            <person name="Albersmeier A."/>
            <person name="Kalinowski J."/>
            <person name="Ruckert C."/>
        </authorList>
    </citation>
    <scope>NUCLEOTIDE SEQUENCE</scope>
    <source>
        <strain evidence="7">JCM 3093</strain>
    </source>
</reference>
<dbReference type="EMBL" id="BMQD01000026">
    <property type="protein sequence ID" value="GGK92777.1"/>
    <property type="molecule type" value="Genomic_DNA"/>
</dbReference>
<dbReference type="SUPFAM" id="SSF53720">
    <property type="entry name" value="ALDH-like"/>
    <property type="match status" value="1"/>
</dbReference>
<dbReference type="InterPro" id="IPR016162">
    <property type="entry name" value="Ald_DH_N"/>
</dbReference>